<dbReference type="PATRIC" id="fig|443610.3.peg.662"/>
<dbReference type="EMBL" id="JZEX01000113">
    <property type="protein sequence ID" value="KKB11558.1"/>
    <property type="molecule type" value="Genomic_DNA"/>
</dbReference>
<feature type="signal peptide" evidence="6">
    <location>
        <begin position="1"/>
        <end position="24"/>
    </location>
</feature>
<keyword evidence="5 6" id="KW-0732">Signal</keyword>
<feature type="domain" description="Fe/B12 periplasmic-binding" evidence="7">
    <location>
        <begin position="44"/>
        <end position="321"/>
    </location>
</feature>
<keyword evidence="4" id="KW-0406">Ion transport</keyword>
<dbReference type="InterPro" id="IPR002491">
    <property type="entry name" value="ABC_transptr_periplasmic_BD"/>
</dbReference>
<feature type="chain" id="PRO_5002486860" description="Fe/B12 periplasmic-binding domain-containing protein" evidence="6">
    <location>
        <begin position="25"/>
        <end position="321"/>
    </location>
</feature>
<gene>
    <name evidence="8" type="ORF">VE25_12260</name>
</gene>
<evidence type="ECO:0000256" key="1">
    <source>
        <dbReference type="ARBA" id="ARBA00004196"/>
    </source>
</evidence>
<proteinExistence type="inferred from homology"/>
<dbReference type="Proteomes" id="UP000033632">
    <property type="component" value="Unassembled WGS sequence"/>
</dbReference>
<dbReference type="PROSITE" id="PS50983">
    <property type="entry name" value="FE_B12_PBP"/>
    <property type="match status" value="1"/>
</dbReference>
<keyword evidence="3" id="KW-0813">Transport</keyword>
<comment type="similarity">
    <text evidence="2">Belongs to the bacterial solute-binding protein 8 family.</text>
</comment>
<dbReference type="Gene3D" id="3.40.50.1980">
    <property type="entry name" value="Nitrogenase molybdenum iron protein domain"/>
    <property type="match status" value="2"/>
</dbReference>
<dbReference type="RefSeq" id="WP_046108915.1">
    <property type="nucleotide sequence ID" value="NZ_JZEX01000113.1"/>
</dbReference>
<dbReference type="PANTHER" id="PTHR30532">
    <property type="entry name" value="IRON III DICITRATE-BINDING PERIPLASMIC PROTEIN"/>
    <property type="match status" value="1"/>
</dbReference>
<organism evidence="8 9">
    <name type="scientific">Devosia geojensis</name>
    <dbReference type="NCBI Taxonomy" id="443610"/>
    <lineage>
        <taxon>Bacteria</taxon>
        <taxon>Pseudomonadati</taxon>
        <taxon>Pseudomonadota</taxon>
        <taxon>Alphaproteobacteria</taxon>
        <taxon>Hyphomicrobiales</taxon>
        <taxon>Devosiaceae</taxon>
        <taxon>Devosia</taxon>
    </lineage>
</organism>
<dbReference type="PANTHER" id="PTHR30532:SF24">
    <property type="entry name" value="FERRIC ENTEROBACTIN-BINDING PERIPLASMIC PROTEIN FEPB"/>
    <property type="match status" value="1"/>
</dbReference>
<dbReference type="Pfam" id="PF01497">
    <property type="entry name" value="Peripla_BP_2"/>
    <property type="match status" value="1"/>
</dbReference>
<dbReference type="OrthoDB" id="7941913at2"/>
<comment type="subcellular location">
    <subcellularLocation>
        <location evidence="1">Cell envelope</location>
    </subcellularLocation>
</comment>
<keyword evidence="4" id="KW-0408">Iron</keyword>
<evidence type="ECO:0000259" key="7">
    <source>
        <dbReference type="PROSITE" id="PS50983"/>
    </source>
</evidence>
<evidence type="ECO:0000256" key="4">
    <source>
        <dbReference type="ARBA" id="ARBA00022496"/>
    </source>
</evidence>
<name>A0A0F5FRW6_9HYPH</name>
<dbReference type="GO" id="GO:1901678">
    <property type="term" value="P:iron coordination entity transport"/>
    <property type="evidence" value="ECO:0007669"/>
    <property type="project" value="UniProtKB-ARBA"/>
</dbReference>
<keyword evidence="4" id="KW-0410">Iron transport</keyword>
<dbReference type="STRING" id="443610.VE25_12260"/>
<evidence type="ECO:0000256" key="3">
    <source>
        <dbReference type="ARBA" id="ARBA00022448"/>
    </source>
</evidence>
<reference evidence="8 9" key="1">
    <citation type="submission" date="2015-03" db="EMBL/GenBank/DDBJ databases">
        <authorList>
            <person name="Hassan Y.I."/>
            <person name="Lepp D."/>
            <person name="Li X.-Z."/>
            <person name="Zhou T."/>
        </authorList>
    </citation>
    <scope>NUCLEOTIDE SEQUENCE [LARGE SCALE GENOMIC DNA]</scope>
    <source>
        <strain evidence="8 9">BD-c194</strain>
    </source>
</reference>
<keyword evidence="9" id="KW-1185">Reference proteome</keyword>
<dbReference type="AlphaFoldDB" id="A0A0F5FRW6"/>
<evidence type="ECO:0000256" key="6">
    <source>
        <dbReference type="SAM" id="SignalP"/>
    </source>
</evidence>
<dbReference type="InterPro" id="IPR051313">
    <property type="entry name" value="Bact_iron-sidero_bind"/>
</dbReference>
<evidence type="ECO:0000256" key="5">
    <source>
        <dbReference type="ARBA" id="ARBA00022729"/>
    </source>
</evidence>
<evidence type="ECO:0000313" key="8">
    <source>
        <dbReference type="EMBL" id="KKB11558.1"/>
    </source>
</evidence>
<sequence length="321" mass="34306">MASRRYLVPLIATLHLALAASVQAQQWSYIDGSGATITLDDVPQRLITSAVAAAALIPLGIRPVGIFADSPAEENKPLQGLDLTGIEMVGTAFNEIDIEKVAALDPDLVVAEFYPINRTWAGGKSVTGEGSPLRDLAPVTGPAQADSIVTLIEDYEELAESLGADLSAPQIAADKAEFERARDAFQAAVAAKPGLTALAVWAGTDALHVAAPEGAAELMDMRDWGLDLITPETANDRGYWETVSWENADKYQPDLVLIDNRVASNRDDAFAQPMFTAIKAAEAGAVGEWPAFWLRNYRSYAEQLDNLTAAIEAADENLVAQ</sequence>
<comment type="caution">
    <text evidence="8">The sequence shown here is derived from an EMBL/GenBank/DDBJ whole genome shotgun (WGS) entry which is preliminary data.</text>
</comment>
<protein>
    <recommendedName>
        <fullName evidence="7">Fe/B12 periplasmic-binding domain-containing protein</fullName>
    </recommendedName>
</protein>
<evidence type="ECO:0000256" key="2">
    <source>
        <dbReference type="ARBA" id="ARBA00008814"/>
    </source>
</evidence>
<evidence type="ECO:0000313" key="9">
    <source>
        <dbReference type="Proteomes" id="UP000033632"/>
    </source>
</evidence>
<accession>A0A0F5FRW6</accession>
<dbReference type="GO" id="GO:0030288">
    <property type="term" value="C:outer membrane-bounded periplasmic space"/>
    <property type="evidence" value="ECO:0007669"/>
    <property type="project" value="TreeGrafter"/>
</dbReference>
<dbReference type="SUPFAM" id="SSF53807">
    <property type="entry name" value="Helical backbone' metal receptor"/>
    <property type="match status" value="1"/>
</dbReference>